<sequence length="179" mass="20996">MGEIKQQVRIDNTLGFIFFGEIFFWNHISTKDILYGREPPKLVQCIPGEMRVESAQRELIDRDEALRQLKTHLLRAQDRMKTQADKHRKERAFEVGDMVFLKLKQHRQHSVMARISPKLSARYYGPFKILEKIGEVAYKLQLPPTSRIHPVFHVSLLKKAVGNYEVEEELPTRLEDDRG</sequence>
<reference evidence="3" key="2">
    <citation type="submission" date="2025-08" db="UniProtKB">
        <authorList>
            <consortium name="RefSeq"/>
        </authorList>
    </citation>
    <scope>IDENTIFICATION</scope>
    <source>
        <tissue evidence="3">Young leaves</tissue>
    </source>
</reference>
<dbReference type="OrthoDB" id="1435924at2759"/>
<dbReference type="InterPro" id="IPR056924">
    <property type="entry name" value="SH3_Tf2-1"/>
</dbReference>
<organism evidence="2 3">
    <name type="scientific">Abrus precatorius</name>
    <name type="common">Indian licorice</name>
    <name type="synonym">Glycine abrus</name>
    <dbReference type="NCBI Taxonomy" id="3816"/>
    <lineage>
        <taxon>Eukaryota</taxon>
        <taxon>Viridiplantae</taxon>
        <taxon>Streptophyta</taxon>
        <taxon>Embryophyta</taxon>
        <taxon>Tracheophyta</taxon>
        <taxon>Spermatophyta</taxon>
        <taxon>Magnoliopsida</taxon>
        <taxon>eudicotyledons</taxon>
        <taxon>Gunneridae</taxon>
        <taxon>Pentapetalae</taxon>
        <taxon>rosids</taxon>
        <taxon>fabids</taxon>
        <taxon>Fabales</taxon>
        <taxon>Fabaceae</taxon>
        <taxon>Papilionoideae</taxon>
        <taxon>50 kb inversion clade</taxon>
        <taxon>NPAAA clade</taxon>
        <taxon>indigoferoid/millettioid clade</taxon>
        <taxon>Abreae</taxon>
        <taxon>Abrus</taxon>
    </lineage>
</organism>
<dbReference type="GeneID" id="113858294"/>
<reference evidence="2" key="1">
    <citation type="journal article" date="2019" name="Toxins">
        <title>Detection of Abrin-Like and Prepropulchellin-Like Toxin Genes and Transcripts Using Whole Genome Sequencing and Full-Length Transcript Sequencing of Abrus precatorius.</title>
        <authorList>
            <person name="Hovde B.T."/>
            <person name="Daligault H.E."/>
            <person name="Hanschen E.R."/>
            <person name="Kunde Y.A."/>
            <person name="Johnson M.B."/>
            <person name="Starkenburg S.R."/>
            <person name="Johnson S.L."/>
        </authorList>
    </citation>
    <scope>NUCLEOTIDE SEQUENCE [LARGE SCALE GENOMIC DNA]</scope>
</reference>
<gene>
    <name evidence="3" type="primary">LOC113858294</name>
</gene>
<protein>
    <submittedName>
        <fullName evidence="3">Uncharacterized protein LOC113858294</fullName>
    </submittedName>
</protein>
<dbReference type="Pfam" id="PF24626">
    <property type="entry name" value="SH3_Tf2-1"/>
    <property type="match status" value="1"/>
</dbReference>
<keyword evidence="2" id="KW-1185">Reference proteome</keyword>
<name>A0A8B8KS39_ABRPR</name>
<evidence type="ECO:0000313" key="2">
    <source>
        <dbReference type="Proteomes" id="UP000694853"/>
    </source>
</evidence>
<dbReference type="PANTHER" id="PTHR46148">
    <property type="entry name" value="CHROMO DOMAIN-CONTAINING PROTEIN"/>
    <property type="match status" value="1"/>
</dbReference>
<dbReference type="PANTHER" id="PTHR46148:SF52">
    <property type="entry name" value="OS04G0603800 PROTEIN"/>
    <property type="match status" value="1"/>
</dbReference>
<proteinExistence type="predicted"/>
<dbReference type="AlphaFoldDB" id="A0A8B8KS39"/>
<dbReference type="RefSeq" id="XP_027346665.1">
    <property type="nucleotide sequence ID" value="XM_027490864.1"/>
</dbReference>
<feature type="domain" description="Tf2-1-like SH3-like" evidence="1">
    <location>
        <begin position="96"/>
        <end position="160"/>
    </location>
</feature>
<accession>A0A8B8KS39</accession>
<evidence type="ECO:0000313" key="3">
    <source>
        <dbReference type="RefSeq" id="XP_027346665.1"/>
    </source>
</evidence>
<dbReference type="Proteomes" id="UP000694853">
    <property type="component" value="Unplaced"/>
</dbReference>
<dbReference type="KEGG" id="aprc:113858294"/>
<evidence type="ECO:0000259" key="1">
    <source>
        <dbReference type="Pfam" id="PF24626"/>
    </source>
</evidence>